<keyword evidence="5" id="KW-0520">NAD</keyword>
<organism evidence="6 7">
    <name type="scientific">Cirrhinus mrigala</name>
    <name type="common">Mrigala</name>
    <dbReference type="NCBI Taxonomy" id="683832"/>
    <lineage>
        <taxon>Eukaryota</taxon>
        <taxon>Metazoa</taxon>
        <taxon>Chordata</taxon>
        <taxon>Craniata</taxon>
        <taxon>Vertebrata</taxon>
        <taxon>Euteleostomi</taxon>
        <taxon>Actinopterygii</taxon>
        <taxon>Neopterygii</taxon>
        <taxon>Teleostei</taxon>
        <taxon>Ostariophysi</taxon>
        <taxon>Cypriniformes</taxon>
        <taxon>Cyprinidae</taxon>
        <taxon>Labeoninae</taxon>
        <taxon>Labeonini</taxon>
        <taxon>Cirrhinus</taxon>
    </lineage>
</organism>
<gene>
    <name evidence="6" type="ORF">M9458_025742</name>
</gene>
<reference evidence="6 7" key="1">
    <citation type="submission" date="2024-05" db="EMBL/GenBank/DDBJ databases">
        <title>Genome sequencing and assembly of Indian major carp, Cirrhinus mrigala (Hamilton, 1822).</title>
        <authorList>
            <person name="Mohindra V."/>
            <person name="Chowdhury L.M."/>
            <person name="Lal K."/>
            <person name="Jena J.K."/>
        </authorList>
    </citation>
    <scope>NUCLEOTIDE SEQUENCE [LARGE SCALE GENOMIC DNA]</scope>
    <source>
        <strain evidence="6">CM1030</strain>
        <tissue evidence="6">Blood</tissue>
    </source>
</reference>
<evidence type="ECO:0000256" key="5">
    <source>
        <dbReference type="ARBA" id="ARBA00023027"/>
    </source>
</evidence>
<keyword evidence="3" id="KW-0274">FAD</keyword>
<keyword evidence="1" id="KW-0285">Flavoprotein</keyword>
<dbReference type="PANTHER" id="PTHR46091">
    <property type="entry name" value="BLR7054 PROTEIN"/>
    <property type="match status" value="1"/>
</dbReference>
<feature type="non-terminal residue" evidence="6">
    <location>
        <position position="84"/>
    </location>
</feature>
<accession>A0ABD0Q1X3</accession>
<keyword evidence="2" id="KW-0732">Signal</keyword>
<proteinExistence type="predicted"/>
<keyword evidence="7" id="KW-1185">Reference proteome</keyword>
<evidence type="ECO:0000313" key="7">
    <source>
        <dbReference type="Proteomes" id="UP001529510"/>
    </source>
</evidence>
<evidence type="ECO:0000256" key="1">
    <source>
        <dbReference type="ARBA" id="ARBA00022630"/>
    </source>
</evidence>
<evidence type="ECO:0000256" key="2">
    <source>
        <dbReference type="ARBA" id="ARBA00022729"/>
    </source>
</evidence>
<keyword evidence="4" id="KW-0521">NADP</keyword>
<evidence type="ECO:0000256" key="4">
    <source>
        <dbReference type="ARBA" id="ARBA00022857"/>
    </source>
</evidence>
<dbReference type="AlphaFoldDB" id="A0ABD0Q1X3"/>
<dbReference type="Proteomes" id="UP001529510">
    <property type="component" value="Unassembled WGS sequence"/>
</dbReference>
<name>A0ABD0Q1X3_CIRMR</name>
<protein>
    <submittedName>
        <fullName evidence="6">Uncharacterized protein</fullName>
    </submittedName>
</protein>
<comment type="caution">
    <text evidence="6">The sequence shown here is derived from an EMBL/GenBank/DDBJ whole genome shotgun (WGS) entry which is preliminary data.</text>
</comment>
<sequence length="84" mass="9775">MSTGLHYFGQLHENGLLKVAMDQITEGQLEFVELPQHFDSIVIEDSKKRRDYAILSGKTEMEQNLKKLFPDDVKAVEEFFKIMK</sequence>
<dbReference type="PANTHER" id="PTHR46091:SF2">
    <property type="entry name" value="AMINE OXIDASE DOMAIN-CONTAINING PROTEIN"/>
    <property type="match status" value="1"/>
</dbReference>
<evidence type="ECO:0000256" key="3">
    <source>
        <dbReference type="ARBA" id="ARBA00022827"/>
    </source>
</evidence>
<dbReference type="InterPro" id="IPR052206">
    <property type="entry name" value="Retinol_saturase"/>
</dbReference>
<dbReference type="EMBL" id="JAMKFB020000012">
    <property type="protein sequence ID" value="KAL0180300.1"/>
    <property type="molecule type" value="Genomic_DNA"/>
</dbReference>
<evidence type="ECO:0000313" key="6">
    <source>
        <dbReference type="EMBL" id="KAL0180300.1"/>
    </source>
</evidence>